<sequence>MQHVHTEALIFKNDKWDDALTILNSHPDLIAVEPGREHSLGQLATSSVESIYKALTSGWTMMLGYSSGKDSEALLHLFLTALIRAVRSGMVTSRHHFILHTDTLVENPEVHWLARKKLTALQTFIDAESLPLTIVLAQPSITSSWTGRILTGRGLPTFTNSNARQCTHELKISAAQRAKAEYLRDKRIKGRVCLMLGSRDAESATRAGNIARKNGSAAQVVKKRGGDGELYPVKNWLASDIWEYLLSSGASTNYPLPSYLDSNKETAEMYRSATGECVWTAPDKRQSDSCGARFGCWSCQAVGLDKSMQTLLASDPDRYGYMEYLNRIQRFLAKRRYAWEDRHPVGRTIYGNGFIKIQPDVYSPQFLERLLFICCSVDYMEQRRADDVYNQLLNGEIEDTDFNRRMAEPQFRIVTEAALIHIDFMWGFHHFNSRPFRALEIYHNVWTLGMTDLLDDEPEMKPVERTPIPHPLWVKVSKWGDGSLFSGLADPMAEMTYFNGIDDPRSARTIHTPAGSKRVVDFCDEDELTVDPDSAEFIVWEEYPRLRAQVRDGLLTPGSAAQFYLRFGVIQISAGKAAMYDRMMERGQTLHRLQLSGQQTMSEIAERKDLRVLEDKKFRWITAKTIQARMIRMNWWCCMFLVLSQYMDEKGIFRPVLVFDSKSAPERAA</sequence>
<name>A0A5I5A1Q5_SALET</name>
<dbReference type="SUPFAM" id="SSF52402">
    <property type="entry name" value="Adenine nucleotide alpha hydrolases-like"/>
    <property type="match status" value="1"/>
</dbReference>
<dbReference type="InterPro" id="IPR050128">
    <property type="entry name" value="Sulfate_adenylyltrnsfr_sub2"/>
</dbReference>
<proteinExistence type="predicted"/>
<evidence type="ECO:0000259" key="1">
    <source>
        <dbReference type="Pfam" id="PF01507"/>
    </source>
</evidence>
<protein>
    <submittedName>
        <fullName evidence="2">Phosphoadenosine phosphosulfate reductase</fullName>
    </submittedName>
</protein>
<dbReference type="GO" id="GO:0003824">
    <property type="term" value="F:catalytic activity"/>
    <property type="evidence" value="ECO:0007669"/>
    <property type="project" value="InterPro"/>
</dbReference>
<accession>A0A5I5A1Q5</accession>
<dbReference type="PANTHER" id="PTHR43196:SF2">
    <property type="entry name" value="PHOSPHOADENOSINE PHOSPHOSULFATE REDUCTASE"/>
    <property type="match status" value="1"/>
</dbReference>
<feature type="domain" description="Phosphoadenosine phosphosulphate reductase" evidence="1">
    <location>
        <begin position="61"/>
        <end position="251"/>
    </location>
</feature>
<gene>
    <name evidence="2" type="ORF">E0T03_21425</name>
</gene>
<dbReference type="InterPro" id="IPR002500">
    <property type="entry name" value="PAPS_reduct_dom"/>
</dbReference>
<dbReference type="Pfam" id="PF01507">
    <property type="entry name" value="PAPS_reduct"/>
    <property type="match status" value="1"/>
</dbReference>
<dbReference type="PANTHER" id="PTHR43196">
    <property type="entry name" value="SULFATE ADENYLYLTRANSFERASE SUBUNIT 2"/>
    <property type="match status" value="1"/>
</dbReference>
<reference evidence="2" key="1">
    <citation type="submission" date="2019-03" db="EMBL/GenBank/DDBJ databases">
        <authorList>
            <person name="Ashton P.M."/>
            <person name="Dallman T."/>
            <person name="Nair S."/>
            <person name="De Pinna E."/>
            <person name="Peters T."/>
            <person name="Grant K."/>
        </authorList>
    </citation>
    <scope>NUCLEOTIDE SEQUENCE [LARGE SCALE GENOMIC DNA]</scope>
    <source>
        <strain evidence="2">313260</strain>
    </source>
</reference>
<evidence type="ECO:0000313" key="2">
    <source>
        <dbReference type="EMBL" id="ECG4922497.1"/>
    </source>
</evidence>
<dbReference type="Gene3D" id="3.40.50.620">
    <property type="entry name" value="HUPs"/>
    <property type="match status" value="1"/>
</dbReference>
<comment type="caution">
    <text evidence="2">The sequence shown here is derived from an EMBL/GenBank/DDBJ whole genome shotgun (WGS) entry which is preliminary data.</text>
</comment>
<dbReference type="AlphaFoldDB" id="A0A5I5A1Q5"/>
<organism evidence="2">
    <name type="scientific">Salmonella enterica subsp. enterica serovar Vitkin</name>
    <dbReference type="NCBI Taxonomy" id="2565162"/>
    <lineage>
        <taxon>Bacteria</taxon>
        <taxon>Pseudomonadati</taxon>
        <taxon>Pseudomonadota</taxon>
        <taxon>Gammaproteobacteria</taxon>
        <taxon>Enterobacterales</taxon>
        <taxon>Enterobacteriaceae</taxon>
        <taxon>Salmonella</taxon>
    </lineage>
</organism>
<dbReference type="Proteomes" id="UP000839561">
    <property type="component" value="Unassembled WGS sequence"/>
</dbReference>
<dbReference type="InterPro" id="IPR014729">
    <property type="entry name" value="Rossmann-like_a/b/a_fold"/>
</dbReference>
<dbReference type="EMBL" id="AAIONP010000021">
    <property type="protein sequence ID" value="ECG4922497.1"/>
    <property type="molecule type" value="Genomic_DNA"/>
</dbReference>